<dbReference type="InterPro" id="IPR008023">
    <property type="entry name" value="DUF748"/>
</dbReference>
<proteinExistence type="predicted"/>
<dbReference type="AlphaFoldDB" id="A0A6B3NM74"/>
<dbReference type="PANTHER" id="PTHR30441:SF8">
    <property type="entry name" value="DUF748 DOMAIN-CONTAINING PROTEIN"/>
    <property type="match status" value="1"/>
</dbReference>
<dbReference type="RefSeq" id="WP_163944695.1">
    <property type="nucleotide sequence ID" value="NZ_JAAHBU010000134.1"/>
</dbReference>
<dbReference type="Pfam" id="PF05359">
    <property type="entry name" value="DUF748"/>
    <property type="match status" value="1"/>
</dbReference>
<comment type="caution">
    <text evidence="2">The sequence shown here is derived from an EMBL/GenBank/DDBJ whole genome shotgun (WGS) entry which is preliminary data.</text>
</comment>
<dbReference type="GO" id="GO:0090313">
    <property type="term" value="P:regulation of protein targeting to membrane"/>
    <property type="evidence" value="ECO:0007669"/>
    <property type="project" value="TreeGrafter"/>
</dbReference>
<accession>A0A6B3NM74</accession>
<feature type="compositionally biased region" description="Low complexity" evidence="1">
    <location>
        <begin position="345"/>
        <end position="360"/>
    </location>
</feature>
<gene>
    <name evidence="2" type="ORF">G3436_11020</name>
</gene>
<sequence>MPKGLKRALGALLAVLALYSLLGFLILPGIALRIANQQLANYATVPAQIQRIELNPFSLELTLWGLQIGEPGKEHIGFERLYANLELDSLWSGALHLASVELDKPRTEVLFAKDGSLNLTALFKLPPSEAKPDAPASEPFPLRIGSIKLNEGYLHFQDVRPSEPIEFLYDSMNLELKNLSTLPDDNTDMTLVAAGPEGGRIDWSGSFSLVPIASEGTLKITDGKMKLWWPYVRDAVPLVLEDGVLNLNTRYKLNLSKQTELLLDNTALSIAPFAIKAPDGRPLARLARLDVSETSIDLAKQQVIVGKVRSEKLETWAALEADGQLDWQKLFASQPAKSTAKEKAAPATAEPAKPAAAPAAPSKPWQVLLRDVQLRNYQVHLADRSQKEAVALDLGPLNLDLQNFDSLNGSPFTLKLDSGVGRQGKLQAAGQVNLAPVTARLKVSTQDIDLRVAQAYISPFIRLELRSGMLGSDLDVELKNTAPLAFSVTGKAQVNQLHTLDTIKGRDFVKWQQLNLDGLDYRHGDALSIAKVSLRQPYARFMINEDRTTSVDDLLIPQPAGAPSKPQATSTASSAKPLGIRIGGVDINDGSANFADFSLTPNFATAIQQLNGQIGTIDNRQPNPAKVDIKGKVDRYAPVTIKGELNPFDPMASLDIATSFKRVELTTLTPYSGKFAGFRIRKGRLNLDLHYLITKGQLKAENKVVIEQLQLGEKVDSPDAVDLPLRLAVALLKDTDGKISIELPVSGDLNNPQFSVMPIVWQTLRNLVMRAAQAPFKFIGGLVTGGGAEDLGTVAFAAGSSDLSSDAQGSLDKLAAALKERPALRLEIEGTSAQSSDGPLIAAQRLEREYQNTYYKILQRRGDKVPAQASDLQVPESDKPAMLEGIYRTRLKQQPPAEWEQLDRTGRTDKLHEAVIKSWAESAVLLRQLGQARASSIKDYLVDKGQLDDDRVYFVDATLGQAEADGRVISPLHLDAE</sequence>
<organism evidence="2 3">
    <name type="scientific">Pseudomonas brassicae</name>
    <dbReference type="NCBI Taxonomy" id="2708063"/>
    <lineage>
        <taxon>Bacteria</taxon>
        <taxon>Pseudomonadati</taxon>
        <taxon>Pseudomonadota</taxon>
        <taxon>Gammaproteobacteria</taxon>
        <taxon>Pseudomonadales</taxon>
        <taxon>Pseudomonadaceae</taxon>
        <taxon>Pseudomonas</taxon>
    </lineage>
</organism>
<dbReference type="InterPro" id="IPR052894">
    <property type="entry name" value="AsmA-related"/>
</dbReference>
<protein>
    <submittedName>
        <fullName evidence="2">DUF748 domain-containing protein</fullName>
    </submittedName>
</protein>
<evidence type="ECO:0000313" key="2">
    <source>
        <dbReference type="EMBL" id="NER64325.1"/>
    </source>
</evidence>
<dbReference type="PANTHER" id="PTHR30441">
    <property type="entry name" value="DUF748 DOMAIN-CONTAINING PROTEIN"/>
    <property type="match status" value="1"/>
</dbReference>
<feature type="region of interest" description="Disordered" evidence="1">
    <location>
        <begin position="338"/>
        <end position="360"/>
    </location>
</feature>
<evidence type="ECO:0000313" key="3">
    <source>
        <dbReference type="Proteomes" id="UP000482634"/>
    </source>
</evidence>
<name>A0A6B3NM74_9PSED</name>
<reference evidence="2 3" key="1">
    <citation type="submission" date="2020-02" db="EMBL/GenBank/DDBJ databases">
        <title>Broccoli isolated Pseudomonas sp.</title>
        <authorList>
            <person name="Fujikawa T."/>
            <person name="Sawada H."/>
        </authorList>
    </citation>
    <scope>NUCLEOTIDE SEQUENCE [LARGE SCALE GENOMIC DNA]</scope>
    <source>
        <strain evidence="2 3">MAFF212427</strain>
    </source>
</reference>
<dbReference type="Proteomes" id="UP000482634">
    <property type="component" value="Unassembled WGS sequence"/>
</dbReference>
<dbReference type="Gene3D" id="3.30.1330.60">
    <property type="entry name" value="OmpA-like domain"/>
    <property type="match status" value="1"/>
</dbReference>
<dbReference type="EMBL" id="JAAHBU010000134">
    <property type="protein sequence ID" value="NER64325.1"/>
    <property type="molecule type" value="Genomic_DNA"/>
</dbReference>
<dbReference type="GO" id="GO:0005886">
    <property type="term" value="C:plasma membrane"/>
    <property type="evidence" value="ECO:0007669"/>
    <property type="project" value="TreeGrafter"/>
</dbReference>
<feature type="region of interest" description="Disordered" evidence="1">
    <location>
        <begin position="554"/>
        <end position="575"/>
    </location>
</feature>
<keyword evidence="3" id="KW-1185">Reference proteome</keyword>
<evidence type="ECO:0000256" key="1">
    <source>
        <dbReference type="SAM" id="MobiDB-lite"/>
    </source>
</evidence>
<dbReference type="InterPro" id="IPR036737">
    <property type="entry name" value="OmpA-like_sf"/>
</dbReference>